<gene>
    <name evidence="5" type="ORF">CTAYLR_002202</name>
</gene>
<comment type="caution">
    <text evidence="5">The sequence shown here is derived from an EMBL/GenBank/DDBJ whole genome shotgun (WGS) entry which is preliminary data.</text>
</comment>
<organism evidence="5 6">
    <name type="scientific">Chrysophaeum taylorii</name>
    <dbReference type="NCBI Taxonomy" id="2483200"/>
    <lineage>
        <taxon>Eukaryota</taxon>
        <taxon>Sar</taxon>
        <taxon>Stramenopiles</taxon>
        <taxon>Ochrophyta</taxon>
        <taxon>Pelagophyceae</taxon>
        <taxon>Pelagomonadales</taxon>
        <taxon>Pelagomonadaceae</taxon>
        <taxon>Chrysophaeum</taxon>
    </lineage>
</organism>
<evidence type="ECO:0000313" key="6">
    <source>
        <dbReference type="Proteomes" id="UP001230188"/>
    </source>
</evidence>
<keyword evidence="6" id="KW-1185">Reference proteome</keyword>
<dbReference type="Proteomes" id="UP001230188">
    <property type="component" value="Unassembled WGS sequence"/>
</dbReference>
<dbReference type="AlphaFoldDB" id="A0AAD7UQH0"/>
<name>A0AAD7UQH0_9STRA</name>
<dbReference type="GO" id="GO:0003735">
    <property type="term" value="F:structural constituent of ribosome"/>
    <property type="evidence" value="ECO:0007669"/>
    <property type="project" value="InterPro"/>
</dbReference>
<dbReference type="Gene3D" id="3.30.390.110">
    <property type="match status" value="1"/>
</dbReference>
<dbReference type="GO" id="GO:0006412">
    <property type="term" value="P:translation"/>
    <property type="evidence" value="ECO:0007669"/>
    <property type="project" value="InterPro"/>
</dbReference>
<accession>A0AAD7UQH0</accession>
<feature type="domain" description="Ribosomal eL28/Mak16" evidence="4">
    <location>
        <begin position="8"/>
        <end position="120"/>
    </location>
</feature>
<dbReference type="InterPro" id="IPR029004">
    <property type="entry name" value="Ribosomal_eL28/Mak16"/>
</dbReference>
<dbReference type="InterPro" id="IPR002672">
    <property type="entry name" value="Ribosomal_eL28"/>
</dbReference>
<dbReference type="GO" id="GO:0005840">
    <property type="term" value="C:ribosome"/>
    <property type="evidence" value="ECO:0007669"/>
    <property type="project" value="UniProtKB-KW"/>
</dbReference>
<protein>
    <recommendedName>
        <fullName evidence="4">Ribosomal eL28/Mak16 domain-containing protein</fullName>
    </recommendedName>
</protein>
<comment type="similarity">
    <text evidence="1">Belongs to the eukaryotic ribosomal protein eL28 family.</text>
</comment>
<sequence>MADVSPSIIWGCVRNNSCFLVKRNGAQLTSEPGNVMNNNTFKYSGLANEKSVDISYTDGKLAMGLKAPKRKNQPKQNVRVTPLNKNFRRGAHAIQSQTAGQWYRADLTDMALARWSSLHRFSMVQKGLKRKAKTKVGRRGAK</sequence>
<dbReference type="Pfam" id="PF01778">
    <property type="entry name" value="Ribosomal_L28e"/>
    <property type="match status" value="1"/>
</dbReference>
<dbReference type="GO" id="GO:1990904">
    <property type="term" value="C:ribonucleoprotein complex"/>
    <property type="evidence" value="ECO:0007669"/>
    <property type="project" value="UniProtKB-KW"/>
</dbReference>
<proteinExistence type="inferred from homology"/>
<dbReference type="EMBL" id="JAQMWT010000028">
    <property type="protein sequence ID" value="KAJ8613516.1"/>
    <property type="molecule type" value="Genomic_DNA"/>
</dbReference>
<evidence type="ECO:0000259" key="4">
    <source>
        <dbReference type="Pfam" id="PF01778"/>
    </source>
</evidence>
<reference evidence="5" key="1">
    <citation type="submission" date="2023-01" db="EMBL/GenBank/DDBJ databases">
        <title>Metagenome sequencing of chrysophaentin producing Chrysophaeum taylorii.</title>
        <authorList>
            <person name="Davison J."/>
            <person name="Bewley C."/>
        </authorList>
    </citation>
    <scope>NUCLEOTIDE SEQUENCE</scope>
    <source>
        <strain evidence="5">NIES-1699</strain>
    </source>
</reference>
<evidence type="ECO:0000256" key="1">
    <source>
        <dbReference type="ARBA" id="ARBA00007926"/>
    </source>
</evidence>
<evidence type="ECO:0000313" key="5">
    <source>
        <dbReference type="EMBL" id="KAJ8613516.1"/>
    </source>
</evidence>
<evidence type="ECO:0000256" key="3">
    <source>
        <dbReference type="ARBA" id="ARBA00023274"/>
    </source>
</evidence>
<keyword evidence="2" id="KW-0689">Ribosomal protein</keyword>
<keyword evidence="3" id="KW-0687">Ribonucleoprotein</keyword>
<dbReference type="PANTHER" id="PTHR10544">
    <property type="entry name" value="60S RIBOSOMAL PROTEIN L28"/>
    <property type="match status" value="1"/>
</dbReference>
<evidence type="ECO:0000256" key="2">
    <source>
        <dbReference type="ARBA" id="ARBA00022980"/>
    </source>
</evidence>